<dbReference type="STRING" id="1643428.GCA_001442855_01276"/>
<dbReference type="PANTHER" id="PTHR33452">
    <property type="entry name" value="OXIDOREDUCTASE CATD-RELATED"/>
    <property type="match status" value="1"/>
</dbReference>
<accession>A0A0S4N4P2</accession>
<keyword evidence="6 7" id="KW-0472">Membrane</keyword>
<sequence>MARISSIALSLLRFATGLMLALFHGLGKVNGALGFFFGDKEWRFIQTVANLGFPAPVVFASLSALAEFVGGLLLAVGLFTRYVSAFIAINMAVAVYSNLVNNTKYELALLYFLISLVYLFKSGEGISLDNFIRRGKI</sequence>
<dbReference type="InterPro" id="IPR051907">
    <property type="entry name" value="DoxX-like_oxidoreductase"/>
</dbReference>
<protein>
    <submittedName>
        <fullName evidence="8">Putative oxidoreductase</fullName>
    </submittedName>
</protein>
<dbReference type="Pfam" id="PF07681">
    <property type="entry name" value="DoxX"/>
    <property type="match status" value="1"/>
</dbReference>
<evidence type="ECO:0000256" key="5">
    <source>
        <dbReference type="ARBA" id="ARBA00022989"/>
    </source>
</evidence>
<evidence type="ECO:0000256" key="6">
    <source>
        <dbReference type="ARBA" id="ARBA00023136"/>
    </source>
</evidence>
<evidence type="ECO:0000313" key="9">
    <source>
        <dbReference type="Proteomes" id="UP000320623"/>
    </source>
</evidence>
<evidence type="ECO:0000256" key="2">
    <source>
        <dbReference type="ARBA" id="ARBA00006679"/>
    </source>
</evidence>
<gene>
    <name evidence="8" type="ORF">JGI1_01304</name>
</gene>
<organism evidence="8 9">
    <name type="scientific">Candidatus Thermokryptus mobilis</name>
    <dbReference type="NCBI Taxonomy" id="1643428"/>
    <lineage>
        <taxon>Bacteria</taxon>
        <taxon>Pseudomonadati</taxon>
        <taxon>Candidatus Kryptoniota</taxon>
        <taxon>Candidatus Thermokryptus</taxon>
    </lineage>
</organism>
<dbReference type="InterPro" id="IPR032808">
    <property type="entry name" value="DoxX"/>
</dbReference>
<feature type="transmembrane region" description="Helical" evidence="7">
    <location>
        <begin position="105"/>
        <end position="123"/>
    </location>
</feature>
<dbReference type="EMBL" id="FAOO01000008">
    <property type="protein sequence ID" value="CUU05688.1"/>
    <property type="molecule type" value="Genomic_DNA"/>
</dbReference>
<evidence type="ECO:0000256" key="3">
    <source>
        <dbReference type="ARBA" id="ARBA00022475"/>
    </source>
</evidence>
<dbReference type="GO" id="GO:0005886">
    <property type="term" value="C:plasma membrane"/>
    <property type="evidence" value="ECO:0007669"/>
    <property type="project" value="UniProtKB-SubCell"/>
</dbReference>
<feature type="transmembrane region" description="Helical" evidence="7">
    <location>
        <begin position="55"/>
        <end position="75"/>
    </location>
</feature>
<keyword evidence="3" id="KW-1003">Cell membrane</keyword>
<dbReference type="Proteomes" id="UP000320623">
    <property type="component" value="Unassembled WGS sequence"/>
</dbReference>
<feature type="transmembrane region" description="Helical" evidence="7">
    <location>
        <begin position="82"/>
        <end position="99"/>
    </location>
</feature>
<evidence type="ECO:0000313" key="8">
    <source>
        <dbReference type="EMBL" id="CUU05688.1"/>
    </source>
</evidence>
<keyword evidence="9" id="KW-1185">Reference proteome</keyword>
<evidence type="ECO:0000256" key="7">
    <source>
        <dbReference type="SAM" id="Phobius"/>
    </source>
</evidence>
<dbReference type="AlphaFoldDB" id="A0A0S4N4P2"/>
<reference evidence="9" key="1">
    <citation type="submission" date="2015-11" db="EMBL/GenBank/DDBJ databases">
        <authorList>
            <person name="Varghese N."/>
        </authorList>
    </citation>
    <scope>NUCLEOTIDE SEQUENCE [LARGE SCALE GENOMIC DNA]</scope>
</reference>
<dbReference type="OrthoDB" id="539287at2"/>
<evidence type="ECO:0000256" key="1">
    <source>
        <dbReference type="ARBA" id="ARBA00004651"/>
    </source>
</evidence>
<comment type="subcellular location">
    <subcellularLocation>
        <location evidence="1">Cell membrane</location>
        <topology evidence="1">Multi-pass membrane protein</topology>
    </subcellularLocation>
</comment>
<dbReference type="RefSeq" id="WP_140945048.1">
    <property type="nucleotide sequence ID" value="NZ_FAOO01000008.1"/>
</dbReference>
<keyword evidence="4 7" id="KW-0812">Transmembrane</keyword>
<evidence type="ECO:0000256" key="4">
    <source>
        <dbReference type="ARBA" id="ARBA00022692"/>
    </source>
</evidence>
<name>A0A0S4N4P2_9BACT</name>
<dbReference type="PANTHER" id="PTHR33452:SF1">
    <property type="entry name" value="INNER MEMBRANE PROTEIN YPHA-RELATED"/>
    <property type="match status" value="1"/>
</dbReference>
<proteinExistence type="inferred from homology"/>
<comment type="similarity">
    <text evidence="2">Belongs to the DoxX family.</text>
</comment>
<keyword evidence="5 7" id="KW-1133">Transmembrane helix</keyword>